<comment type="similarity">
    <text evidence="13">Belongs to the SAT4 family.</text>
</comment>
<keyword evidence="12" id="KW-0449">Lipoprotein</keyword>
<sequence>MDGLPSCALACLSQAVSSSSCSILDLDCICHDAPLIADVEACGLQTCTTKDNLRSMNFLYTSCDYPVTVDNNVYPGILIGGIVLSSLAVILRIAGRLIGSTLGLDDAVTALSLVSTAPAARPAQLTAQANAIAITVIGFLLKHVGLGHDIWFLPFDHITQILHLFFAVEVLYVLSIALTKISMLLLFLRLFPHEGFRLATKLVLAFTTAWGVAILLTKVLSCRPLSYFWTRWDGEHEGTCLSHENIIWAHASINIFLDLVIIGLPMPTLLRMNLSWRKKLAICSMFAVGIVVTVISILRLVSSINLNIEENPTKTLVEIGIWSLVEVYLSLICACMPGIRAFFNYTYTRLNSKSSQYTHDSSSGEGGRCRGSNAFSSPATQSRTFQSANREQGEFIRLQEISAESFKT</sequence>
<keyword evidence="6" id="KW-0325">Glycoprotein</keyword>
<evidence type="ECO:0000256" key="11">
    <source>
        <dbReference type="ARBA" id="ARBA00023157"/>
    </source>
</evidence>
<evidence type="ECO:0000256" key="10">
    <source>
        <dbReference type="ARBA" id="ARBA00023136"/>
    </source>
</evidence>
<dbReference type="InterPro" id="IPR052337">
    <property type="entry name" value="SAT4-like"/>
</dbReference>
<accession>A0A1L9PDW4</accession>
<feature type="transmembrane region" description="Helical" evidence="16">
    <location>
        <begin position="246"/>
        <end position="268"/>
    </location>
</feature>
<dbReference type="STRING" id="1036611.A0A1L9PDW4"/>
<evidence type="ECO:0000256" key="14">
    <source>
        <dbReference type="PROSITE-ProRule" id="PRU01356"/>
    </source>
</evidence>
<comment type="similarity">
    <text evidence="4">Belongs to the RBT5 family.</text>
</comment>
<keyword evidence="7 16" id="KW-0812">Transmembrane</keyword>
<feature type="transmembrane region" description="Helical" evidence="16">
    <location>
        <begin position="280"/>
        <end position="301"/>
    </location>
</feature>
<dbReference type="RefSeq" id="XP_040665486.1">
    <property type="nucleotide sequence ID" value="XM_040814625.1"/>
</dbReference>
<dbReference type="PANTHER" id="PTHR33048:SF143">
    <property type="entry name" value="EXTRACELLULAR MEMBRANE PROTEIN CFEM DOMAIN-CONTAINING PROTEIN-RELATED"/>
    <property type="match status" value="1"/>
</dbReference>
<evidence type="ECO:0000313" key="18">
    <source>
        <dbReference type="EMBL" id="OJI99723.1"/>
    </source>
</evidence>
<keyword evidence="8" id="KW-0732">Signal</keyword>
<dbReference type="GO" id="GO:0046872">
    <property type="term" value="F:metal ion binding"/>
    <property type="evidence" value="ECO:0007669"/>
    <property type="project" value="UniProtKB-UniRule"/>
</dbReference>
<evidence type="ECO:0000256" key="1">
    <source>
        <dbReference type="ARBA" id="ARBA00004141"/>
    </source>
</evidence>
<evidence type="ECO:0000256" key="13">
    <source>
        <dbReference type="ARBA" id="ARBA00038359"/>
    </source>
</evidence>
<evidence type="ECO:0000256" key="7">
    <source>
        <dbReference type="ARBA" id="ARBA00022692"/>
    </source>
</evidence>
<keyword evidence="6" id="KW-0336">GPI-anchor</keyword>
<protein>
    <recommendedName>
        <fullName evidence="17">CFEM domain-containing protein</fullName>
    </recommendedName>
</protein>
<comment type="subcellular location">
    <subcellularLocation>
        <location evidence="2">Membrane</location>
        <topology evidence="2">Lipid-anchor</topology>
        <topology evidence="2">GPI-anchor</topology>
    </subcellularLocation>
    <subcellularLocation>
        <location evidence="1">Membrane</location>
        <topology evidence="1">Multi-pass membrane protein</topology>
    </subcellularLocation>
    <subcellularLocation>
        <location evidence="3">Secreted</location>
    </subcellularLocation>
</comment>
<keyword evidence="10 16" id="KW-0472">Membrane</keyword>
<dbReference type="Proteomes" id="UP000184073">
    <property type="component" value="Unassembled WGS sequence"/>
</dbReference>
<dbReference type="InterPro" id="IPR049326">
    <property type="entry name" value="Rhodopsin_dom_fungi"/>
</dbReference>
<evidence type="ECO:0000256" key="16">
    <source>
        <dbReference type="SAM" id="Phobius"/>
    </source>
</evidence>
<feature type="disulfide bond" evidence="14">
    <location>
        <begin position="21"/>
        <end position="28"/>
    </location>
</feature>
<feature type="transmembrane region" description="Helical" evidence="16">
    <location>
        <begin position="321"/>
        <end position="343"/>
    </location>
</feature>
<feature type="region of interest" description="Disordered" evidence="15">
    <location>
        <begin position="358"/>
        <end position="391"/>
    </location>
</feature>
<dbReference type="PANTHER" id="PTHR33048">
    <property type="entry name" value="PTH11-LIKE INTEGRAL MEMBRANE PROTEIN (AFU_ORTHOLOGUE AFUA_5G11245)"/>
    <property type="match status" value="1"/>
</dbReference>
<dbReference type="InterPro" id="IPR008427">
    <property type="entry name" value="Extracellular_membr_CFEM_dom"/>
</dbReference>
<dbReference type="Pfam" id="PF20684">
    <property type="entry name" value="Fung_rhodopsin"/>
    <property type="match status" value="1"/>
</dbReference>
<keyword evidence="14" id="KW-0479">Metal-binding</keyword>
<evidence type="ECO:0000313" key="19">
    <source>
        <dbReference type="Proteomes" id="UP000184073"/>
    </source>
</evidence>
<feature type="transmembrane region" description="Helical" evidence="16">
    <location>
        <begin position="164"/>
        <end position="190"/>
    </location>
</feature>
<dbReference type="GeneID" id="63730136"/>
<keyword evidence="14" id="KW-0349">Heme</keyword>
<evidence type="ECO:0000256" key="8">
    <source>
        <dbReference type="ARBA" id="ARBA00022729"/>
    </source>
</evidence>
<reference evidence="19" key="1">
    <citation type="journal article" date="2017" name="Genome Biol.">
        <title>Comparative genomics reveals high biological diversity and specific adaptations in the industrially and medically important fungal genus Aspergillus.</title>
        <authorList>
            <person name="de Vries R.P."/>
            <person name="Riley R."/>
            <person name="Wiebenga A."/>
            <person name="Aguilar-Osorio G."/>
            <person name="Amillis S."/>
            <person name="Uchima C.A."/>
            <person name="Anderluh G."/>
            <person name="Asadollahi M."/>
            <person name="Askin M."/>
            <person name="Barry K."/>
            <person name="Battaglia E."/>
            <person name="Bayram O."/>
            <person name="Benocci T."/>
            <person name="Braus-Stromeyer S.A."/>
            <person name="Caldana C."/>
            <person name="Canovas D."/>
            <person name="Cerqueira G.C."/>
            <person name="Chen F."/>
            <person name="Chen W."/>
            <person name="Choi C."/>
            <person name="Clum A."/>
            <person name="Dos Santos R.A."/>
            <person name="Damasio A.R."/>
            <person name="Diallinas G."/>
            <person name="Emri T."/>
            <person name="Fekete E."/>
            <person name="Flipphi M."/>
            <person name="Freyberg S."/>
            <person name="Gallo A."/>
            <person name="Gournas C."/>
            <person name="Habgood R."/>
            <person name="Hainaut M."/>
            <person name="Harispe M.L."/>
            <person name="Henrissat B."/>
            <person name="Hilden K.S."/>
            <person name="Hope R."/>
            <person name="Hossain A."/>
            <person name="Karabika E."/>
            <person name="Karaffa L."/>
            <person name="Karanyi Z."/>
            <person name="Krasevec N."/>
            <person name="Kuo A."/>
            <person name="Kusch H."/>
            <person name="LaButti K."/>
            <person name="Lagendijk E.L."/>
            <person name="Lapidus A."/>
            <person name="Levasseur A."/>
            <person name="Lindquist E."/>
            <person name="Lipzen A."/>
            <person name="Logrieco A.F."/>
            <person name="MacCabe A."/>
            <person name="Maekelae M.R."/>
            <person name="Malavazi I."/>
            <person name="Melin P."/>
            <person name="Meyer V."/>
            <person name="Mielnichuk N."/>
            <person name="Miskei M."/>
            <person name="Molnar A.P."/>
            <person name="Mule G."/>
            <person name="Ngan C.Y."/>
            <person name="Orejas M."/>
            <person name="Orosz E."/>
            <person name="Ouedraogo J.P."/>
            <person name="Overkamp K.M."/>
            <person name="Park H.-S."/>
            <person name="Perrone G."/>
            <person name="Piumi F."/>
            <person name="Punt P.J."/>
            <person name="Ram A.F."/>
            <person name="Ramon A."/>
            <person name="Rauscher S."/>
            <person name="Record E."/>
            <person name="Riano-Pachon D.M."/>
            <person name="Robert V."/>
            <person name="Roehrig J."/>
            <person name="Ruller R."/>
            <person name="Salamov A."/>
            <person name="Salih N.S."/>
            <person name="Samson R.A."/>
            <person name="Sandor E."/>
            <person name="Sanguinetti M."/>
            <person name="Schuetze T."/>
            <person name="Sepcic K."/>
            <person name="Shelest E."/>
            <person name="Sherlock G."/>
            <person name="Sophianopoulou V."/>
            <person name="Squina F.M."/>
            <person name="Sun H."/>
            <person name="Susca A."/>
            <person name="Todd R.B."/>
            <person name="Tsang A."/>
            <person name="Unkles S.E."/>
            <person name="van de Wiele N."/>
            <person name="van Rossen-Uffink D."/>
            <person name="Oliveira J.V."/>
            <person name="Vesth T.C."/>
            <person name="Visser J."/>
            <person name="Yu J.-H."/>
            <person name="Zhou M."/>
            <person name="Andersen M.R."/>
            <person name="Archer D.B."/>
            <person name="Baker S.E."/>
            <person name="Benoit I."/>
            <person name="Brakhage A.A."/>
            <person name="Braus G.H."/>
            <person name="Fischer R."/>
            <person name="Frisvad J.C."/>
            <person name="Goldman G.H."/>
            <person name="Houbraken J."/>
            <person name="Oakley B."/>
            <person name="Pocsi I."/>
            <person name="Scazzocchio C."/>
            <person name="Seiboth B."/>
            <person name="vanKuyk P.A."/>
            <person name="Wortman J."/>
            <person name="Dyer P.S."/>
            <person name="Grigoriev I.V."/>
        </authorList>
    </citation>
    <scope>NUCLEOTIDE SEQUENCE [LARGE SCALE GENOMIC DNA]</scope>
    <source>
        <strain evidence="19">CBS 583.65</strain>
    </source>
</reference>
<keyword evidence="11 14" id="KW-1015">Disulfide bond</keyword>
<evidence type="ECO:0000256" key="6">
    <source>
        <dbReference type="ARBA" id="ARBA00022622"/>
    </source>
</evidence>
<name>A0A1L9PDW4_ASPVE</name>
<dbReference type="VEuPathDB" id="FungiDB:ASPVEDRAFT_523802"/>
<evidence type="ECO:0000256" key="15">
    <source>
        <dbReference type="SAM" id="MobiDB-lite"/>
    </source>
</evidence>
<keyword evidence="19" id="KW-1185">Reference proteome</keyword>
<dbReference type="GO" id="GO:0005576">
    <property type="term" value="C:extracellular region"/>
    <property type="evidence" value="ECO:0007669"/>
    <property type="project" value="UniProtKB-SubCell"/>
</dbReference>
<feature type="compositionally biased region" description="Polar residues" evidence="15">
    <location>
        <begin position="373"/>
        <end position="390"/>
    </location>
</feature>
<dbReference type="PROSITE" id="PS52012">
    <property type="entry name" value="CFEM"/>
    <property type="match status" value="1"/>
</dbReference>
<evidence type="ECO:0000256" key="9">
    <source>
        <dbReference type="ARBA" id="ARBA00022989"/>
    </source>
</evidence>
<evidence type="ECO:0000256" key="4">
    <source>
        <dbReference type="ARBA" id="ARBA00010031"/>
    </source>
</evidence>
<gene>
    <name evidence="18" type="ORF">ASPVEDRAFT_523802</name>
</gene>
<feature type="transmembrane region" description="Helical" evidence="16">
    <location>
        <begin position="131"/>
        <end position="152"/>
    </location>
</feature>
<evidence type="ECO:0000259" key="17">
    <source>
        <dbReference type="PROSITE" id="PS52012"/>
    </source>
</evidence>
<dbReference type="AlphaFoldDB" id="A0A1L9PDW4"/>
<dbReference type="OrthoDB" id="2496787at2759"/>
<evidence type="ECO:0000256" key="2">
    <source>
        <dbReference type="ARBA" id="ARBA00004589"/>
    </source>
</evidence>
<feature type="disulfide bond" evidence="14">
    <location>
        <begin position="11"/>
        <end position="42"/>
    </location>
</feature>
<feature type="disulfide bond" evidence="14">
    <location>
        <begin position="7"/>
        <end position="47"/>
    </location>
</feature>
<feature type="transmembrane region" description="Helical" evidence="16">
    <location>
        <begin position="73"/>
        <end position="94"/>
    </location>
</feature>
<feature type="disulfide bond" evidence="14">
    <location>
        <begin position="30"/>
        <end position="63"/>
    </location>
</feature>
<evidence type="ECO:0000256" key="12">
    <source>
        <dbReference type="ARBA" id="ARBA00023288"/>
    </source>
</evidence>
<keyword evidence="5" id="KW-0964">Secreted</keyword>
<evidence type="ECO:0000256" key="5">
    <source>
        <dbReference type="ARBA" id="ARBA00022525"/>
    </source>
</evidence>
<dbReference type="EMBL" id="KV878127">
    <property type="protein sequence ID" value="OJI99723.1"/>
    <property type="molecule type" value="Genomic_DNA"/>
</dbReference>
<keyword evidence="14" id="KW-0408">Iron</keyword>
<feature type="domain" description="CFEM" evidence="17">
    <location>
        <begin position="1"/>
        <end position="90"/>
    </location>
</feature>
<proteinExistence type="inferred from homology"/>
<feature type="transmembrane region" description="Helical" evidence="16">
    <location>
        <begin position="202"/>
        <end position="226"/>
    </location>
</feature>
<evidence type="ECO:0000256" key="3">
    <source>
        <dbReference type="ARBA" id="ARBA00004613"/>
    </source>
</evidence>
<dbReference type="GO" id="GO:0098552">
    <property type="term" value="C:side of membrane"/>
    <property type="evidence" value="ECO:0007669"/>
    <property type="project" value="UniProtKB-KW"/>
</dbReference>
<feature type="binding site" description="axial binding residue" evidence="14">
    <location>
        <position position="25"/>
    </location>
    <ligand>
        <name>heme</name>
        <dbReference type="ChEBI" id="CHEBI:30413"/>
    </ligand>
    <ligandPart>
        <name>Fe</name>
        <dbReference type="ChEBI" id="CHEBI:18248"/>
    </ligandPart>
</feature>
<dbReference type="Pfam" id="PF05730">
    <property type="entry name" value="CFEM"/>
    <property type="match status" value="1"/>
</dbReference>
<keyword evidence="9 16" id="KW-1133">Transmembrane helix</keyword>
<organism evidence="18 19">
    <name type="scientific">Aspergillus versicolor CBS 583.65</name>
    <dbReference type="NCBI Taxonomy" id="1036611"/>
    <lineage>
        <taxon>Eukaryota</taxon>
        <taxon>Fungi</taxon>
        <taxon>Dikarya</taxon>
        <taxon>Ascomycota</taxon>
        <taxon>Pezizomycotina</taxon>
        <taxon>Eurotiomycetes</taxon>
        <taxon>Eurotiomycetidae</taxon>
        <taxon>Eurotiales</taxon>
        <taxon>Aspergillaceae</taxon>
        <taxon>Aspergillus</taxon>
        <taxon>Aspergillus subgen. Nidulantes</taxon>
    </lineage>
</organism>